<dbReference type="PANTHER" id="PTHR13847:SF281">
    <property type="entry name" value="FAD DEPENDENT OXIDOREDUCTASE DOMAIN-CONTAINING PROTEIN"/>
    <property type="match status" value="1"/>
</dbReference>
<sequence>MPKSYPRSWYADTADIPTRRPPLTGDVRCDVCIVGAGYTGLVTAIELAQRGYDVVVLEAERIGWGASGRNGGQIVTGFNKSIGTIAGWVGREDAVRLWHLSEEAKTILADLVDRFGIECDLHWGYLLAALKKRQMDELEAWREELAGLGYDRTRLLDQEQTRAEIATNAYVGSVLDEGSGHLHPLRYVLGLARAAESLGVRIFEGSRVLHLETGAVPRAETKTGRVLPRFLVLAGNAYLGRLVPEIAGRIMPVATYIIGTEPLGEERARALIPSGHAVADTNFVLNYYRRSPDHRFLFGGGVSYSGLDRPDLKQALRRTMLRFFPQLEDARIDYCWGGHVAITMDRTPHVGRIGPATYYAQGFSGHGVAMTAICGRLMAEAIAGQAERFDVFARIPHAPFPGGGSLRKPALVLAMMWYRMRDLL</sequence>
<gene>
    <name evidence="3" type="ordered locus">RC1_1468</name>
</gene>
<dbReference type="STRING" id="414684.RC1_1468"/>
<dbReference type="HOGENOM" id="CLU_007884_3_0_5"/>
<dbReference type="InterPro" id="IPR006076">
    <property type="entry name" value="FAD-dep_OxRdtase"/>
</dbReference>
<dbReference type="RefSeq" id="WP_012566659.1">
    <property type="nucleotide sequence ID" value="NC_011420.2"/>
</dbReference>
<proteinExistence type="predicted"/>
<dbReference type="GO" id="GO:0005737">
    <property type="term" value="C:cytoplasm"/>
    <property type="evidence" value="ECO:0007669"/>
    <property type="project" value="TreeGrafter"/>
</dbReference>
<feature type="domain" description="FAD dependent oxidoreductase" evidence="2">
    <location>
        <begin position="30"/>
        <end position="380"/>
    </location>
</feature>
<accession>B6IMX5</accession>
<dbReference type="OrthoDB" id="9806601at2"/>
<dbReference type="Gene3D" id="3.50.50.60">
    <property type="entry name" value="FAD/NAD(P)-binding domain"/>
    <property type="match status" value="1"/>
</dbReference>
<reference evidence="3 4" key="1">
    <citation type="journal article" date="2010" name="BMC Genomics">
        <title>Metabolic flexibility revealed in the genome of the cyst-forming alpha-1 proteobacterium Rhodospirillum centenum.</title>
        <authorList>
            <person name="Lu Y.K."/>
            <person name="Marden J."/>
            <person name="Han M."/>
            <person name="Swingley W.D."/>
            <person name="Mastrian S.D."/>
            <person name="Chowdhury S.R."/>
            <person name="Hao J."/>
            <person name="Helmy T."/>
            <person name="Kim S."/>
            <person name="Kurdoglu A.A."/>
            <person name="Matthies H.J."/>
            <person name="Rollo D."/>
            <person name="Stothard P."/>
            <person name="Blankenship R.E."/>
            <person name="Bauer C.E."/>
            <person name="Touchman J.W."/>
        </authorList>
    </citation>
    <scope>NUCLEOTIDE SEQUENCE [LARGE SCALE GENOMIC DNA]</scope>
    <source>
        <strain evidence="4">ATCC 51521 / SW</strain>
    </source>
</reference>
<organism evidence="3 4">
    <name type="scientific">Rhodospirillum centenum (strain ATCC 51521 / SW)</name>
    <dbReference type="NCBI Taxonomy" id="414684"/>
    <lineage>
        <taxon>Bacteria</taxon>
        <taxon>Pseudomonadati</taxon>
        <taxon>Pseudomonadota</taxon>
        <taxon>Alphaproteobacteria</taxon>
        <taxon>Rhodospirillales</taxon>
        <taxon>Rhodospirillaceae</taxon>
        <taxon>Rhodospirillum</taxon>
    </lineage>
</organism>
<evidence type="ECO:0000313" key="4">
    <source>
        <dbReference type="Proteomes" id="UP000001591"/>
    </source>
</evidence>
<dbReference type="InterPro" id="IPR036188">
    <property type="entry name" value="FAD/NAD-bd_sf"/>
</dbReference>
<dbReference type="Gene3D" id="3.30.9.10">
    <property type="entry name" value="D-Amino Acid Oxidase, subunit A, domain 2"/>
    <property type="match status" value="1"/>
</dbReference>
<keyword evidence="1" id="KW-0560">Oxidoreductase</keyword>
<dbReference type="SUPFAM" id="SSF51905">
    <property type="entry name" value="FAD/NAD(P)-binding domain"/>
    <property type="match status" value="1"/>
</dbReference>
<keyword evidence="4" id="KW-1185">Reference proteome</keyword>
<dbReference type="Pfam" id="PF01266">
    <property type="entry name" value="DAO"/>
    <property type="match status" value="1"/>
</dbReference>
<evidence type="ECO:0000259" key="2">
    <source>
        <dbReference type="Pfam" id="PF01266"/>
    </source>
</evidence>
<dbReference type="eggNOG" id="COG0665">
    <property type="taxonomic scope" value="Bacteria"/>
</dbReference>
<dbReference type="Proteomes" id="UP000001591">
    <property type="component" value="Chromosome"/>
</dbReference>
<dbReference type="PANTHER" id="PTHR13847">
    <property type="entry name" value="SARCOSINE DEHYDROGENASE-RELATED"/>
    <property type="match status" value="1"/>
</dbReference>
<dbReference type="EMBL" id="CP000613">
    <property type="protein sequence ID" value="ACI98872.1"/>
    <property type="molecule type" value="Genomic_DNA"/>
</dbReference>
<evidence type="ECO:0000313" key="3">
    <source>
        <dbReference type="EMBL" id="ACI98872.1"/>
    </source>
</evidence>
<dbReference type="AlphaFoldDB" id="B6IMX5"/>
<protein>
    <submittedName>
        <fullName evidence="3">FAD dependent oxidoreductase, putative</fullName>
    </submittedName>
</protein>
<name>B6IMX5_RHOCS</name>
<dbReference type="GO" id="GO:0016491">
    <property type="term" value="F:oxidoreductase activity"/>
    <property type="evidence" value="ECO:0007669"/>
    <property type="project" value="UniProtKB-KW"/>
</dbReference>
<dbReference type="KEGG" id="rce:RC1_1468"/>
<evidence type="ECO:0000256" key="1">
    <source>
        <dbReference type="ARBA" id="ARBA00023002"/>
    </source>
</evidence>